<accession>A0A1I1U4M1</accession>
<dbReference type="GO" id="GO:0006567">
    <property type="term" value="P:L-threonine catabolic process"/>
    <property type="evidence" value="ECO:0007669"/>
    <property type="project" value="TreeGrafter"/>
</dbReference>
<evidence type="ECO:0000256" key="1">
    <source>
        <dbReference type="ARBA" id="ARBA00001933"/>
    </source>
</evidence>
<keyword evidence="4" id="KW-0456">Lyase</keyword>
<organism evidence="6 7">
    <name type="scientific">Nannocystis exedens</name>
    <dbReference type="NCBI Taxonomy" id="54"/>
    <lineage>
        <taxon>Bacteria</taxon>
        <taxon>Pseudomonadati</taxon>
        <taxon>Myxococcota</taxon>
        <taxon>Polyangia</taxon>
        <taxon>Nannocystales</taxon>
        <taxon>Nannocystaceae</taxon>
        <taxon>Nannocystis</taxon>
    </lineage>
</organism>
<dbReference type="AlphaFoldDB" id="A0A1I1U4M1"/>
<evidence type="ECO:0000259" key="5">
    <source>
        <dbReference type="Pfam" id="PF00291"/>
    </source>
</evidence>
<keyword evidence="3" id="KW-0663">Pyridoxal phosphate</keyword>
<protein>
    <submittedName>
        <fullName evidence="6">Threonine dehydratase</fullName>
    </submittedName>
</protein>
<dbReference type="OrthoDB" id="9811476at2"/>
<dbReference type="STRING" id="54.SAMN02745121_00973"/>
<dbReference type="GO" id="GO:0006565">
    <property type="term" value="P:L-serine catabolic process"/>
    <property type="evidence" value="ECO:0007669"/>
    <property type="project" value="TreeGrafter"/>
</dbReference>
<dbReference type="GO" id="GO:0003941">
    <property type="term" value="F:L-serine ammonia-lyase activity"/>
    <property type="evidence" value="ECO:0007669"/>
    <property type="project" value="TreeGrafter"/>
</dbReference>
<dbReference type="Proteomes" id="UP000199400">
    <property type="component" value="Unassembled WGS sequence"/>
</dbReference>
<dbReference type="EMBL" id="FOMX01000003">
    <property type="protein sequence ID" value="SFD65786.1"/>
    <property type="molecule type" value="Genomic_DNA"/>
</dbReference>
<dbReference type="Gene3D" id="3.40.50.1100">
    <property type="match status" value="2"/>
</dbReference>
<evidence type="ECO:0000313" key="6">
    <source>
        <dbReference type="EMBL" id="SFD65786.1"/>
    </source>
</evidence>
<dbReference type="InterPro" id="IPR036052">
    <property type="entry name" value="TrpB-like_PALP_sf"/>
</dbReference>
<dbReference type="SUPFAM" id="SSF53686">
    <property type="entry name" value="Tryptophan synthase beta subunit-like PLP-dependent enzymes"/>
    <property type="match status" value="1"/>
</dbReference>
<proteinExistence type="inferred from homology"/>
<dbReference type="PANTHER" id="PTHR48078">
    <property type="entry name" value="THREONINE DEHYDRATASE, MITOCHONDRIAL-RELATED"/>
    <property type="match status" value="1"/>
</dbReference>
<dbReference type="InterPro" id="IPR050147">
    <property type="entry name" value="Ser/Thr_Dehydratase"/>
</dbReference>
<dbReference type="PANTHER" id="PTHR48078:SF6">
    <property type="entry name" value="L-THREONINE DEHYDRATASE CATABOLIC TDCB"/>
    <property type="match status" value="1"/>
</dbReference>
<dbReference type="RefSeq" id="WP_096333699.1">
    <property type="nucleotide sequence ID" value="NZ_FOMX01000003.1"/>
</dbReference>
<evidence type="ECO:0000256" key="3">
    <source>
        <dbReference type="ARBA" id="ARBA00022898"/>
    </source>
</evidence>
<evidence type="ECO:0000256" key="2">
    <source>
        <dbReference type="ARBA" id="ARBA00010869"/>
    </source>
</evidence>
<dbReference type="GO" id="GO:0009097">
    <property type="term" value="P:isoleucine biosynthetic process"/>
    <property type="evidence" value="ECO:0007669"/>
    <property type="project" value="TreeGrafter"/>
</dbReference>
<feature type="domain" description="Tryptophan synthase beta chain-like PALP" evidence="5">
    <location>
        <begin position="17"/>
        <end position="302"/>
    </location>
</feature>
<dbReference type="CDD" id="cd01562">
    <property type="entry name" value="Thr-dehyd"/>
    <property type="match status" value="1"/>
</dbReference>
<dbReference type="GO" id="GO:0004794">
    <property type="term" value="F:threonine deaminase activity"/>
    <property type="evidence" value="ECO:0007669"/>
    <property type="project" value="TreeGrafter"/>
</dbReference>
<gene>
    <name evidence="6" type="ORF">SAMN02745121_00973</name>
</gene>
<evidence type="ECO:0000313" key="7">
    <source>
        <dbReference type="Proteomes" id="UP000199400"/>
    </source>
</evidence>
<reference evidence="7" key="1">
    <citation type="submission" date="2016-10" db="EMBL/GenBank/DDBJ databases">
        <authorList>
            <person name="Varghese N."/>
            <person name="Submissions S."/>
        </authorList>
    </citation>
    <scope>NUCLEOTIDE SEQUENCE [LARGE SCALE GENOMIC DNA]</scope>
    <source>
        <strain evidence="7">ATCC 25963</strain>
    </source>
</reference>
<dbReference type="InterPro" id="IPR001926">
    <property type="entry name" value="TrpB-like_PALP"/>
</dbReference>
<comment type="cofactor">
    <cofactor evidence="1">
        <name>pyridoxal 5'-phosphate</name>
        <dbReference type="ChEBI" id="CHEBI:597326"/>
    </cofactor>
</comment>
<dbReference type="FunFam" id="3.40.50.1100:FF:000005">
    <property type="entry name" value="Threonine dehydratase catabolic"/>
    <property type="match status" value="1"/>
</dbReference>
<keyword evidence="7" id="KW-1185">Reference proteome</keyword>
<comment type="similarity">
    <text evidence="2">Belongs to the serine/threonine dehydratase family.</text>
</comment>
<evidence type="ECO:0000256" key="4">
    <source>
        <dbReference type="ARBA" id="ARBA00023239"/>
    </source>
</evidence>
<name>A0A1I1U4M1_9BACT</name>
<dbReference type="Pfam" id="PF00291">
    <property type="entry name" value="PALP"/>
    <property type="match status" value="1"/>
</dbReference>
<sequence length="321" mass="32414">MSVEDVRAAAERLAGKVVRTPVLRSPALDALAGAELWLKAECLQRIGAFKARGALHAVGRMSPETRSRGVITYSSGNHAQAVALAAREFGVPATIAMPVDAPAVKVAGVRALGAEIVFAGTTSDERRAAALAVQERTGGAIVDPFDDPDIIAGQGTATLELVEEALARGSKLDAIVVPVGGGGLIAGACLVAEAADIAVYSAEPGTCNALAQSLRAGARVPVPPGPTLADGLRPVRVGEQNFDIARRAVRGSFEVDDDALGRALVALLLHAKVLVEPSGAAGLAAALSGALRGRRVGVLLSGGNVEPALVAALIGRHAGAV</sequence>